<dbReference type="EMBL" id="BPQB01000112">
    <property type="protein sequence ID" value="GJE99540.1"/>
    <property type="molecule type" value="Genomic_DNA"/>
</dbReference>
<protein>
    <submittedName>
        <fullName evidence="1">Uncharacterized protein</fullName>
    </submittedName>
</protein>
<comment type="caution">
    <text evidence="1">The sequence shown here is derived from an EMBL/GenBank/DDBJ whole genome shotgun (WGS) entry which is preliminary data.</text>
</comment>
<name>A0A9P3GTI8_9APHY</name>
<reference evidence="1 2" key="1">
    <citation type="submission" date="2021-08" db="EMBL/GenBank/DDBJ databases">
        <title>Draft Genome Sequence of Phanerochaete sordida strain YK-624.</title>
        <authorList>
            <person name="Mori T."/>
            <person name="Dohra H."/>
            <person name="Suzuki T."/>
            <person name="Kawagishi H."/>
            <person name="Hirai H."/>
        </authorList>
    </citation>
    <scope>NUCLEOTIDE SEQUENCE [LARGE SCALE GENOMIC DNA]</scope>
    <source>
        <strain evidence="1 2">YK-624</strain>
    </source>
</reference>
<gene>
    <name evidence="1" type="ORF">PsYK624_158070</name>
</gene>
<sequence length="79" mass="8457">METSRAARSSRRLSAASAVLDLHLEAHHLDIIRWFSAGRSIHDGVRENRPAVLSSPRNVQRVAASGNVGVSSSVSTHAS</sequence>
<accession>A0A9P3GTI8</accession>
<organism evidence="1 2">
    <name type="scientific">Phanerochaete sordida</name>
    <dbReference type="NCBI Taxonomy" id="48140"/>
    <lineage>
        <taxon>Eukaryota</taxon>
        <taxon>Fungi</taxon>
        <taxon>Dikarya</taxon>
        <taxon>Basidiomycota</taxon>
        <taxon>Agaricomycotina</taxon>
        <taxon>Agaricomycetes</taxon>
        <taxon>Polyporales</taxon>
        <taxon>Phanerochaetaceae</taxon>
        <taxon>Phanerochaete</taxon>
    </lineage>
</organism>
<dbReference type="Proteomes" id="UP000703269">
    <property type="component" value="Unassembled WGS sequence"/>
</dbReference>
<keyword evidence="2" id="KW-1185">Reference proteome</keyword>
<proteinExistence type="predicted"/>
<evidence type="ECO:0000313" key="2">
    <source>
        <dbReference type="Proteomes" id="UP000703269"/>
    </source>
</evidence>
<dbReference type="AlphaFoldDB" id="A0A9P3GTI8"/>
<evidence type="ECO:0000313" key="1">
    <source>
        <dbReference type="EMBL" id="GJE99540.1"/>
    </source>
</evidence>